<dbReference type="EMBL" id="LBWQ01000022">
    <property type="protein sequence ID" value="KKR13193.1"/>
    <property type="molecule type" value="Genomic_DNA"/>
</dbReference>
<accession>A0A0G0NCJ1</accession>
<comment type="caution">
    <text evidence="1">The sequence shown here is derived from an EMBL/GenBank/DDBJ whole genome shotgun (WGS) entry which is preliminary data.</text>
</comment>
<reference evidence="1 2" key="1">
    <citation type="journal article" date="2015" name="Nature">
        <title>rRNA introns, odd ribosomes, and small enigmatic genomes across a large radiation of phyla.</title>
        <authorList>
            <person name="Brown C.T."/>
            <person name="Hug L.A."/>
            <person name="Thomas B.C."/>
            <person name="Sharon I."/>
            <person name="Castelle C.J."/>
            <person name="Singh A."/>
            <person name="Wilkins M.J."/>
            <person name="Williams K.H."/>
            <person name="Banfield J.F."/>
        </authorList>
    </citation>
    <scope>NUCLEOTIDE SEQUENCE [LARGE SCALE GENOMIC DNA]</scope>
</reference>
<dbReference type="InterPro" id="IPR036388">
    <property type="entry name" value="WH-like_DNA-bd_sf"/>
</dbReference>
<dbReference type="Gene3D" id="1.10.10.10">
    <property type="entry name" value="Winged helix-like DNA-binding domain superfamily/Winged helix DNA-binding domain"/>
    <property type="match status" value="1"/>
</dbReference>
<name>A0A0G0NCJ1_9BACT</name>
<evidence type="ECO:0000313" key="2">
    <source>
        <dbReference type="Proteomes" id="UP000034690"/>
    </source>
</evidence>
<evidence type="ECO:0000313" key="1">
    <source>
        <dbReference type="EMBL" id="KKR13193.1"/>
    </source>
</evidence>
<organism evidence="1 2">
    <name type="scientific">Candidatus Woesebacteria bacterium GW2011_GWA1_39_21b</name>
    <dbReference type="NCBI Taxonomy" id="1618551"/>
    <lineage>
        <taxon>Bacteria</taxon>
        <taxon>Candidatus Woeseibacteriota</taxon>
    </lineage>
</organism>
<dbReference type="AlphaFoldDB" id="A0A0G0NCJ1"/>
<dbReference type="SUPFAM" id="SSF88659">
    <property type="entry name" value="Sigma3 and sigma4 domains of RNA polymerase sigma factors"/>
    <property type="match status" value="1"/>
</dbReference>
<protein>
    <submittedName>
        <fullName evidence="1">Uncharacterized protein</fullName>
    </submittedName>
</protein>
<dbReference type="Proteomes" id="UP000034690">
    <property type="component" value="Unassembled WGS sequence"/>
</dbReference>
<proteinExistence type="predicted"/>
<dbReference type="InterPro" id="IPR013324">
    <property type="entry name" value="RNA_pol_sigma_r3/r4-like"/>
</dbReference>
<gene>
    <name evidence="1" type="ORF">UT40_C0022G0006</name>
</gene>
<sequence length="201" mass="23709">MEILIENPNKVFDSGQSVMEFVNSCQHNFFPDSLAENFLWGMQEMTRQEVRKLNGFFEDGYYYDEISQKSILKILERGNKQEPLHFSSPKEAASYSRKVIRSTMVSLWRKEPTEEITLDKFNPDFLDVNTRTLEENSDNRLTVRDCIYLMEETSGKRGQALLMFLEGYDYPEISEELKITPGYARQLVFRMLNDIRNQVER</sequence>